<evidence type="ECO:0000313" key="3">
    <source>
        <dbReference type="Proteomes" id="UP001344906"/>
    </source>
</evidence>
<protein>
    <recommendedName>
        <fullName evidence="1">Peptidoglycan binding-like domain-containing protein</fullName>
    </recommendedName>
</protein>
<name>A0ABQ6FWS3_9CHLR</name>
<evidence type="ECO:0000259" key="1">
    <source>
        <dbReference type="Pfam" id="PF01471"/>
    </source>
</evidence>
<accession>A0ABQ6FWS3</accession>
<dbReference type="Proteomes" id="UP001344906">
    <property type="component" value="Unassembled WGS sequence"/>
</dbReference>
<feature type="domain" description="Peptidoglycan binding-like" evidence="1">
    <location>
        <begin position="8"/>
        <end position="74"/>
    </location>
</feature>
<keyword evidence="3" id="KW-1185">Reference proteome</keyword>
<comment type="caution">
    <text evidence="2">The sequence shown here is derived from an EMBL/GenBank/DDBJ whole genome shotgun (WGS) entry which is preliminary data.</text>
</comment>
<dbReference type="Pfam" id="PF01471">
    <property type="entry name" value="PG_binding_1"/>
    <property type="match status" value="1"/>
</dbReference>
<dbReference type="InterPro" id="IPR002477">
    <property type="entry name" value="Peptidoglycan-bd-like"/>
</dbReference>
<dbReference type="SUPFAM" id="SSF47090">
    <property type="entry name" value="PGBD-like"/>
    <property type="match status" value="1"/>
</dbReference>
<gene>
    <name evidence="2" type="ORF">KDH_55480</name>
</gene>
<sequence length="78" mass="8418">MIQSGAKGSLVTTLQKSLNSHYAAHDFPNSPYNFSPPLIVDGDFGSLTQSAVKDYQQAHGLEVDGQVGPHTWHSLGYC</sequence>
<dbReference type="InterPro" id="IPR036366">
    <property type="entry name" value="PGBDSf"/>
</dbReference>
<organism evidence="2 3">
    <name type="scientific">Dictyobacter halimunensis</name>
    <dbReference type="NCBI Taxonomy" id="3026934"/>
    <lineage>
        <taxon>Bacteria</taxon>
        <taxon>Bacillati</taxon>
        <taxon>Chloroflexota</taxon>
        <taxon>Ktedonobacteria</taxon>
        <taxon>Ktedonobacterales</taxon>
        <taxon>Dictyobacteraceae</taxon>
        <taxon>Dictyobacter</taxon>
    </lineage>
</organism>
<evidence type="ECO:0000313" key="2">
    <source>
        <dbReference type="EMBL" id="GLV58718.1"/>
    </source>
</evidence>
<dbReference type="EMBL" id="BSRI01000002">
    <property type="protein sequence ID" value="GLV58718.1"/>
    <property type="molecule type" value="Genomic_DNA"/>
</dbReference>
<proteinExistence type="predicted"/>
<dbReference type="InterPro" id="IPR036365">
    <property type="entry name" value="PGBD-like_sf"/>
</dbReference>
<reference evidence="2 3" key="1">
    <citation type="submission" date="2023-02" db="EMBL/GenBank/DDBJ databases">
        <title>Dictyobacter halimunensis sp. nov., a new member of the class Ktedonobacteria from forest soil in a geothermal area.</title>
        <authorList>
            <person name="Rachmania M.K."/>
            <person name="Ningsih F."/>
            <person name="Sakai Y."/>
            <person name="Yabe S."/>
            <person name="Yokota A."/>
            <person name="Sjamsuridzal W."/>
        </authorList>
    </citation>
    <scope>NUCLEOTIDE SEQUENCE [LARGE SCALE GENOMIC DNA]</scope>
    <source>
        <strain evidence="2 3">S3.2.2.5</strain>
    </source>
</reference>
<dbReference type="Gene3D" id="1.10.101.10">
    <property type="entry name" value="PGBD-like superfamily/PGBD"/>
    <property type="match status" value="1"/>
</dbReference>